<dbReference type="GO" id="GO:0008270">
    <property type="term" value="F:zinc ion binding"/>
    <property type="evidence" value="ECO:0007669"/>
    <property type="project" value="UniProtKB-KW"/>
</dbReference>
<evidence type="ECO:0000256" key="7">
    <source>
        <dbReference type="PROSITE-ProRule" id="PRU00042"/>
    </source>
</evidence>
<dbReference type="PROSITE" id="PS00028">
    <property type="entry name" value="ZINC_FINGER_C2H2_1"/>
    <property type="match status" value="12"/>
</dbReference>
<dbReference type="PANTHER" id="PTHR24406">
    <property type="entry name" value="TRANSCRIPTIONAL REPRESSOR CTCFL-RELATED"/>
    <property type="match status" value="1"/>
</dbReference>
<evidence type="ECO:0000256" key="6">
    <source>
        <dbReference type="ARBA" id="ARBA00023242"/>
    </source>
</evidence>
<dbReference type="InterPro" id="IPR003604">
    <property type="entry name" value="Matrin/U1-like-C_Znf_C2H2"/>
</dbReference>
<dbReference type="OrthoDB" id="1925236at2759"/>
<evidence type="ECO:0000313" key="10">
    <source>
        <dbReference type="Proteomes" id="UP000053815"/>
    </source>
</evidence>
<keyword evidence="6" id="KW-0539">Nucleus</keyword>
<evidence type="ECO:0000256" key="3">
    <source>
        <dbReference type="ARBA" id="ARBA00022737"/>
    </source>
</evidence>
<organism evidence="9">
    <name type="scientific">Mucor ambiguus</name>
    <dbReference type="NCBI Taxonomy" id="91626"/>
    <lineage>
        <taxon>Eukaryota</taxon>
        <taxon>Fungi</taxon>
        <taxon>Fungi incertae sedis</taxon>
        <taxon>Mucoromycota</taxon>
        <taxon>Mucoromycotina</taxon>
        <taxon>Mucoromycetes</taxon>
        <taxon>Mucorales</taxon>
        <taxon>Mucorineae</taxon>
        <taxon>Mucoraceae</taxon>
        <taxon>Mucor</taxon>
    </lineage>
</organism>
<dbReference type="PROSITE" id="PS50157">
    <property type="entry name" value="ZINC_FINGER_C2H2_2"/>
    <property type="match status" value="7"/>
</dbReference>
<dbReference type="SMART" id="SM00451">
    <property type="entry name" value="ZnF_U1"/>
    <property type="match status" value="6"/>
</dbReference>
<keyword evidence="4 7" id="KW-0863">Zinc-finger</keyword>
<dbReference type="GO" id="GO:0003676">
    <property type="term" value="F:nucleic acid binding"/>
    <property type="evidence" value="ECO:0007669"/>
    <property type="project" value="InterPro"/>
</dbReference>
<feature type="domain" description="C2H2-type" evidence="8">
    <location>
        <begin position="514"/>
        <end position="542"/>
    </location>
</feature>
<dbReference type="Pfam" id="PF12874">
    <property type="entry name" value="zf-met"/>
    <property type="match status" value="1"/>
</dbReference>
<dbReference type="AlphaFoldDB" id="A0A0C9M5V0"/>
<dbReference type="EMBL" id="DF836303">
    <property type="protein sequence ID" value="GAN01954.1"/>
    <property type="molecule type" value="Genomic_DNA"/>
</dbReference>
<keyword evidence="3" id="KW-0677">Repeat</keyword>
<feature type="domain" description="C2H2-type" evidence="8">
    <location>
        <begin position="163"/>
        <end position="191"/>
    </location>
</feature>
<dbReference type="InterPro" id="IPR050888">
    <property type="entry name" value="ZnF_C2H2-type_TF"/>
</dbReference>
<evidence type="ECO:0000313" key="9">
    <source>
        <dbReference type="EMBL" id="GAN01954.1"/>
    </source>
</evidence>
<feature type="domain" description="C2H2-type" evidence="8">
    <location>
        <begin position="252"/>
        <end position="275"/>
    </location>
</feature>
<comment type="subcellular location">
    <subcellularLocation>
        <location evidence="1">Nucleus</location>
    </subcellularLocation>
</comment>
<proteinExistence type="predicted"/>
<feature type="domain" description="C2H2-type" evidence="8">
    <location>
        <begin position="67"/>
        <end position="95"/>
    </location>
</feature>
<dbReference type="SMART" id="SM00355">
    <property type="entry name" value="ZnF_C2H2"/>
    <property type="match status" value="14"/>
</dbReference>
<evidence type="ECO:0000256" key="2">
    <source>
        <dbReference type="ARBA" id="ARBA00022723"/>
    </source>
</evidence>
<reference evidence="9" key="1">
    <citation type="submission" date="2014-09" db="EMBL/GenBank/DDBJ databases">
        <title>Draft genome sequence of an oleaginous Mucoromycotina fungus Mucor ambiguus NBRC6742.</title>
        <authorList>
            <person name="Takeda I."/>
            <person name="Yamane N."/>
            <person name="Morita T."/>
            <person name="Tamano K."/>
            <person name="Machida M."/>
            <person name="Baker S."/>
            <person name="Koike H."/>
        </authorList>
    </citation>
    <scope>NUCLEOTIDE SEQUENCE</scope>
    <source>
        <strain evidence="9">NBRC 6742</strain>
    </source>
</reference>
<dbReference type="STRING" id="91626.A0A0C9M5V0"/>
<feature type="domain" description="C2H2-type" evidence="8">
    <location>
        <begin position="295"/>
        <end position="323"/>
    </location>
</feature>
<dbReference type="GO" id="GO:0005634">
    <property type="term" value="C:nucleus"/>
    <property type="evidence" value="ECO:0007669"/>
    <property type="project" value="UniProtKB-SubCell"/>
</dbReference>
<evidence type="ECO:0000256" key="5">
    <source>
        <dbReference type="ARBA" id="ARBA00022833"/>
    </source>
</evidence>
<accession>A0A0C9M5V0</accession>
<protein>
    <recommendedName>
        <fullName evidence="8">C2H2-type domain-containing protein</fullName>
    </recommendedName>
</protein>
<sequence>MKLRVKRGASGSIKQEYKFAVGATETSPVIMDEGSTLGINIKQEDAVEREKLSQKDTNQSSQEDYFYQCDLCNQRMASFKSVLEHRKSIHNVKQWKKRMYKDVDAEPDIHDPNFYCKSCEACYRDANAFRKHLKSTHHMVLKPIPRRDIPQNDIVPDPDDPSLCCKSCNRTYKHRSTYRRHCTNVHAVNRPKLGNRAFTPNSINNAYCQLCNRRFADKHWFRNHLFAIHKVDWRLVQQEWEDVLPDINDPNFYCSSCEKKLANKISFKRHLTAIHYIQLSHKKSSLGLDAHDPNKYCGACCKTYRSKAKYRTHLRVMHQMAQPSSRARVEHRELPDPYNPHYYCSACQKSWKTRHEYRKHYCRVAINLLSLLFICNMKLRKRPLRTSSIVKQEYLVESKGASGCLQLNNTFDDDQHNKNTCGLTFNIKNEEPSKYELIHDGEASQGILSEMNTLDFNDGFEARVKPEELSKPEAILRGTADSTQNVELSTSRVKVWVPPPGFEYLEPDINDPNFHCRSCKRTYKNKYNYRCHLKRHHKMELKSLTGPINPDILPDWDDPNSYCKSCDRTYISQKYFRFHCKRTHRMWAAGRVLENPDLDDPNNYCKICNHTFKKKREYLMHCADVHAPRIFANPDATPDIKDPNNYCIKCDKTFKQRVSFKAHLYKIHQFAPPTPRKMKPKLNDPNNYCRTCDKKMVSKERYHYHLSVKHGIGKMPKPKSKMYPHSNDPNNYCRVCKRTYASRGTYTRHLSTVHPTVLQPPRVGRKTLPDPYDPNFYCRECDITHKTLNLFRTHCKLAHHMELLPTTVVNPHATIDINHPQLYCSQCEHRFHDKYAFVVHLNRTHELQVTFR</sequence>
<evidence type="ECO:0000259" key="8">
    <source>
        <dbReference type="PROSITE" id="PS50157"/>
    </source>
</evidence>
<evidence type="ECO:0000256" key="1">
    <source>
        <dbReference type="ARBA" id="ARBA00004123"/>
    </source>
</evidence>
<keyword evidence="10" id="KW-1185">Reference proteome</keyword>
<keyword evidence="5" id="KW-0862">Zinc</keyword>
<dbReference type="Gene3D" id="3.30.160.60">
    <property type="entry name" value="Classic Zinc Finger"/>
    <property type="match status" value="4"/>
</dbReference>
<dbReference type="InterPro" id="IPR013087">
    <property type="entry name" value="Znf_C2H2_type"/>
</dbReference>
<keyword evidence="2" id="KW-0479">Metal-binding</keyword>
<gene>
    <name evidence="9" type="ORF">MAM1_0014d01391</name>
</gene>
<name>A0A0C9M5V0_9FUNG</name>
<feature type="domain" description="C2H2-type" evidence="8">
    <location>
        <begin position="114"/>
        <end position="143"/>
    </location>
</feature>
<feature type="domain" description="C2H2-type" evidence="8">
    <location>
        <begin position="645"/>
        <end position="673"/>
    </location>
</feature>
<dbReference type="Proteomes" id="UP000053815">
    <property type="component" value="Unassembled WGS sequence"/>
</dbReference>
<evidence type="ECO:0000256" key="4">
    <source>
        <dbReference type="ARBA" id="ARBA00022771"/>
    </source>
</evidence>